<dbReference type="InterPro" id="IPR000182">
    <property type="entry name" value="GNAT_dom"/>
</dbReference>
<dbReference type="Pfam" id="PF01111">
    <property type="entry name" value="CKS"/>
    <property type="match status" value="1"/>
</dbReference>
<dbReference type="SMART" id="SM00249">
    <property type="entry name" value="PHD"/>
    <property type="match status" value="1"/>
</dbReference>
<dbReference type="PANTHER" id="PTHR47025">
    <property type="entry name" value="AUTOIMMUNE REGULATOR"/>
    <property type="match status" value="1"/>
</dbReference>
<dbReference type="InterPro" id="IPR013083">
    <property type="entry name" value="Znf_RING/FYVE/PHD"/>
</dbReference>
<dbReference type="PANTHER" id="PTHR47025:SF2">
    <property type="entry name" value="AUTOIMMUNE REGULATOR"/>
    <property type="match status" value="1"/>
</dbReference>
<keyword evidence="6" id="KW-0132">Cell division</keyword>
<dbReference type="InterPro" id="IPR011011">
    <property type="entry name" value="Znf_FYVE_PHD"/>
</dbReference>
<dbReference type="Gene3D" id="3.40.630.30">
    <property type="match status" value="1"/>
</dbReference>
<dbReference type="InterPro" id="IPR032308">
    <property type="entry name" value="TDBD"/>
</dbReference>
<evidence type="ECO:0000313" key="10">
    <source>
        <dbReference type="Proteomes" id="UP001345219"/>
    </source>
</evidence>
<evidence type="ECO:0000256" key="7">
    <source>
        <dbReference type="SAM" id="MobiDB-lite"/>
    </source>
</evidence>
<comment type="similarity">
    <text evidence="6">Belongs to the CKS family.</text>
</comment>
<dbReference type="SUPFAM" id="SSF57903">
    <property type="entry name" value="FYVE/PHD zinc finger"/>
    <property type="match status" value="1"/>
</dbReference>
<dbReference type="Gene3D" id="3.30.40.10">
    <property type="entry name" value="Zinc/RING finger domain, C3HC4 (zinc finger)"/>
    <property type="match status" value="1"/>
</dbReference>
<dbReference type="InterPro" id="IPR056511">
    <property type="entry name" value="IDM1_C"/>
</dbReference>
<dbReference type="InterPro" id="IPR001965">
    <property type="entry name" value="Znf_PHD"/>
</dbReference>
<organism evidence="9 10">
    <name type="scientific">Trapa incisa</name>
    <dbReference type="NCBI Taxonomy" id="236973"/>
    <lineage>
        <taxon>Eukaryota</taxon>
        <taxon>Viridiplantae</taxon>
        <taxon>Streptophyta</taxon>
        <taxon>Embryophyta</taxon>
        <taxon>Tracheophyta</taxon>
        <taxon>Spermatophyta</taxon>
        <taxon>Magnoliopsida</taxon>
        <taxon>eudicotyledons</taxon>
        <taxon>Gunneridae</taxon>
        <taxon>Pentapetalae</taxon>
        <taxon>rosids</taxon>
        <taxon>malvids</taxon>
        <taxon>Myrtales</taxon>
        <taxon>Lythraceae</taxon>
        <taxon>Trapa</taxon>
    </lineage>
</organism>
<name>A0AAN7Q6Y8_9MYRT</name>
<proteinExistence type="inferred from homology"/>
<dbReference type="GO" id="GO:0042393">
    <property type="term" value="F:histone binding"/>
    <property type="evidence" value="ECO:0007669"/>
    <property type="project" value="TreeGrafter"/>
</dbReference>
<evidence type="ECO:0000256" key="3">
    <source>
        <dbReference type="ARBA" id="ARBA00022771"/>
    </source>
</evidence>
<dbReference type="Proteomes" id="UP001345219">
    <property type="component" value="Chromosome 5"/>
</dbReference>
<dbReference type="GO" id="GO:0003682">
    <property type="term" value="F:chromatin binding"/>
    <property type="evidence" value="ECO:0007669"/>
    <property type="project" value="TreeGrafter"/>
</dbReference>
<dbReference type="GO" id="GO:0045944">
    <property type="term" value="P:positive regulation of transcription by RNA polymerase II"/>
    <property type="evidence" value="ECO:0007669"/>
    <property type="project" value="TreeGrafter"/>
</dbReference>
<dbReference type="SMART" id="SM01084">
    <property type="entry name" value="CKS"/>
    <property type="match status" value="1"/>
</dbReference>
<evidence type="ECO:0000256" key="4">
    <source>
        <dbReference type="ARBA" id="ARBA00022833"/>
    </source>
</evidence>
<sequence>MANDTESEGCVVISAVRSGLKRELAFSLKAQSEICGGALGRTRSRKVQIDSPSSHVNSSSRNKRSKKSCDALREDKCDAGKLDFGSGGAAQAGNVANADLKDGARDKPVMLVKGAEDLIGEEEAKSDVVDLEDEPERVFEDSQSEKDADEIKTGHSCQKQHKAVTTIPGGNKATEKESDVEKKQGSVCNNESFLVDKPSRRFTRSMLKPKMEEKENAEPKRKAKSIVSNPEQNGDEDKLGIVVSASGIIPAKFEMKMSKKVGLRCPFVTLDDFLETGLLEGLLVKHCVGLTQEQVGLGGVLKGRGILCFCDQCKGVQVVSPTIFELHAGSSSNVASEHIFLENGRSISEVMNAVNDSPLETLKEAVQDVLGASSINRCTICMNCRAPLKEVEGGRTDLLCKICLELKEAWHSPCQTVDATDLLKEVPDTTDQTKVLDAFDLSEKLREVQETAEGSPGQCLVKKSSVSATKSSTSQIKSRGRLTRKDLGLHKLVFEEDVLPDGTEVGYFIQGKVSIFFADMEIFCRKCWLAIRKDMESSAHAVNLRSVHHSLKLMLVFLHAASHCVNLSSLPTGSWSCRYCENIFHNERFVEHNANALAAGRVAGTDAIQQITNRCIRIVQILDTGIGGCALCRGHGFTKSGFGPRTVIICDQCEKEFHVGCLRDHKMANLQHLPEGKWFCCLDCEKIHSALVNYVVGGEENLPGFLMDVISSKLAEKVSSKVPNLDITWRVLNGKMDSSDESRHLLSRSVSIFHEQFDPITETAAGRDLIPAMVYGKSYKGQEFSGMFCIILIVNQEVVSAGLLRIFGEEVAELPLVATRSNCQGQGYFQSLFACIEKLLASFCVRKLVLPAAEEAESIWTNKFGFEKIAPAELREFRRKYHMMIFEGTSVLQKTVPGPLPVEAQVLSLLPSAISAASASRISPVVDRASRNFCGMAEIQYSEKYFDDIYKYRHVVLPTAVAKLLPKNRLLTERFNLLSVEKQD</sequence>
<dbReference type="PROSITE" id="PS51186">
    <property type="entry name" value="GNAT"/>
    <property type="match status" value="1"/>
</dbReference>
<comment type="function">
    <text evidence="6">Binds to the catalytic subunit of the cyclin dependent kinases and is essential for their biological function.</text>
</comment>
<dbReference type="FunFam" id="3.40.630.30:FF:000073">
    <property type="entry name" value="PHD finger family protein"/>
    <property type="match status" value="1"/>
</dbReference>
<comment type="subcellular location">
    <subcellularLocation>
        <location evidence="1">Nucleus</location>
    </subcellularLocation>
</comment>
<feature type="compositionally biased region" description="Basic and acidic residues" evidence="7">
    <location>
        <begin position="209"/>
        <end position="220"/>
    </location>
</feature>
<keyword evidence="2" id="KW-0479">Metal-binding</keyword>
<dbReference type="PRINTS" id="PR00296">
    <property type="entry name" value="CYCLINKINASE"/>
</dbReference>
<keyword evidence="4" id="KW-0862">Zinc</keyword>
<dbReference type="Gene3D" id="3.30.170.10">
    <property type="entry name" value="Cyclin-dependent kinase, regulatory subunit"/>
    <property type="match status" value="1"/>
</dbReference>
<evidence type="ECO:0000256" key="1">
    <source>
        <dbReference type="ARBA" id="ARBA00004123"/>
    </source>
</evidence>
<dbReference type="InterPro" id="IPR016181">
    <property type="entry name" value="Acyl_CoA_acyltransferase"/>
</dbReference>
<evidence type="ECO:0000313" key="9">
    <source>
        <dbReference type="EMBL" id="KAK4760577.1"/>
    </source>
</evidence>
<evidence type="ECO:0000256" key="6">
    <source>
        <dbReference type="RuleBase" id="RU311113"/>
    </source>
</evidence>
<dbReference type="GO" id="GO:0051301">
    <property type="term" value="P:cell division"/>
    <property type="evidence" value="ECO:0007669"/>
    <property type="project" value="UniProtKB-UniRule"/>
</dbReference>
<keyword evidence="6" id="KW-0131">Cell cycle</keyword>
<feature type="region of interest" description="Disordered" evidence="7">
    <location>
        <begin position="123"/>
        <end position="153"/>
    </location>
</feature>
<dbReference type="InterPro" id="IPR000789">
    <property type="entry name" value="Cyclin-dep_kinase_reg-sub"/>
</dbReference>
<gene>
    <name evidence="9" type="ORF">SAY87_005470</name>
</gene>
<dbReference type="GO" id="GO:0016747">
    <property type="term" value="F:acyltransferase activity, transferring groups other than amino-acyl groups"/>
    <property type="evidence" value="ECO:0007669"/>
    <property type="project" value="InterPro"/>
</dbReference>
<feature type="region of interest" description="Disordered" evidence="7">
    <location>
        <begin position="205"/>
        <end position="233"/>
    </location>
</feature>
<dbReference type="GO" id="GO:0008270">
    <property type="term" value="F:zinc ion binding"/>
    <property type="evidence" value="ECO:0007669"/>
    <property type="project" value="UniProtKB-KW"/>
</dbReference>
<feature type="domain" description="N-acetyltransferase" evidence="8">
    <location>
        <begin position="736"/>
        <end position="897"/>
    </location>
</feature>
<dbReference type="InterPro" id="IPR036858">
    <property type="entry name" value="Cyclin-dep_kinase_reg-sub_sf"/>
</dbReference>
<dbReference type="GO" id="GO:0000977">
    <property type="term" value="F:RNA polymerase II transcription regulatory region sequence-specific DNA binding"/>
    <property type="evidence" value="ECO:0007669"/>
    <property type="project" value="TreeGrafter"/>
</dbReference>
<protein>
    <recommendedName>
        <fullName evidence="6">Cyclin-dependent kinases regulatory subunit</fullName>
    </recommendedName>
</protein>
<comment type="caution">
    <text evidence="9">The sequence shown here is derived from an EMBL/GenBank/DDBJ whole genome shotgun (WGS) entry which is preliminary data.</text>
</comment>
<evidence type="ECO:0000256" key="5">
    <source>
        <dbReference type="ARBA" id="ARBA00023242"/>
    </source>
</evidence>
<feature type="compositionally biased region" description="Basic and acidic residues" evidence="7">
    <location>
        <begin position="136"/>
        <end position="153"/>
    </location>
</feature>
<dbReference type="GO" id="GO:0016538">
    <property type="term" value="F:cyclin-dependent protein serine/threonine kinase regulator activity"/>
    <property type="evidence" value="ECO:0007669"/>
    <property type="project" value="InterPro"/>
</dbReference>
<keyword evidence="3" id="KW-0863">Zinc-finger</keyword>
<dbReference type="Pfam" id="PF16135">
    <property type="entry name" value="TDBD"/>
    <property type="match status" value="1"/>
</dbReference>
<dbReference type="AlphaFoldDB" id="A0AAN7Q6Y8"/>
<evidence type="ECO:0000259" key="8">
    <source>
        <dbReference type="PROSITE" id="PS51186"/>
    </source>
</evidence>
<dbReference type="SUPFAM" id="SSF55729">
    <property type="entry name" value="Acyl-CoA N-acyltransferases (Nat)"/>
    <property type="match status" value="1"/>
</dbReference>
<keyword evidence="10" id="KW-1185">Reference proteome</keyword>
<accession>A0AAN7Q6Y8</accession>
<keyword evidence="5" id="KW-0539">Nucleus</keyword>
<evidence type="ECO:0000256" key="2">
    <source>
        <dbReference type="ARBA" id="ARBA00022723"/>
    </source>
</evidence>
<dbReference type="SUPFAM" id="SSF55637">
    <property type="entry name" value="Cell cycle regulatory proteins"/>
    <property type="match status" value="1"/>
</dbReference>
<dbReference type="GO" id="GO:0005634">
    <property type="term" value="C:nucleus"/>
    <property type="evidence" value="ECO:0007669"/>
    <property type="project" value="UniProtKB-SubCell"/>
</dbReference>
<dbReference type="EMBL" id="JAXIOK010000010">
    <property type="protein sequence ID" value="KAK4760577.1"/>
    <property type="molecule type" value="Genomic_DNA"/>
</dbReference>
<dbReference type="Pfam" id="PF23209">
    <property type="entry name" value="IDM1_C"/>
    <property type="match status" value="1"/>
</dbReference>
<feature type="region of interest" description="Disordered" evidence="7">
    <location>
        <begin position="44"/>
        <end position="69"/>
    </location>
</feature>
<feature type="compositionally biased region" description="Low complexity" evidence="7">
    <location>
        <begin position="51"/>
        <end position="60"/>
    </location>
</feature>
<reference evidence="9 10" key="1">
    <citation type="journal article" date="2023" name="Hortic Res">
        <title>Pangenome of water caltrop reveals structural variations and asymmetric subgenome divergence after allopolyploidization.</title>
        <authorList>
            <person name="Zhang X."/>
            <person name="Chen Y."/>
            <person name="Wang L."/>
            <person name="Yuan Y."/>
            <person name="Fang M."/>
            <person name="Shi L."/>
            <person name="Lu R."/>
            <person name="Comes H.P."/>
            <person name="Ma Y."/>
            <person name="Chen Y."/>
            <person name="Huang G."/>
            <person name="Zhou Y."/>
            <person name="Zheng Z."/>
            <person name="Qiu Y."/>
        </authorList>
    </citation>
    <scope>NUCLEOTIDE SEQUENCE [LARGE SCALE GENOMIC DNA]</scope>
    <source>
        <tissue evidence="9">Roots</tissue>
    </source>
</reference>